<dbReference type="OrthoDB" id="2430054at2759"/>
<evidence type="ECO:0000313" key="1">
    <source>
        <dbReference type="EMBL" id="KAF0536238.1"/>
    </source>
</evidence>
<proteinExistence type="predicted"/>
<dbReference type="EMBL" id="WTPW01000200">
    <property type="protein sequence ID" value="KAF0536238.1"/>
    <property type="molecule type" value="Genomic_DNA"/>
</dbReference>
<dbReference type="Proteomes" id="UP000439903">
    <property type="component" value="Unassembled WGS sequence"/>
</dbReference>
<comment type="caution">
    <text evidence="1">The sequence shown here is derived from an EMBL/GenBank/DDBJ whole genome shotgun (WGS) entry which is preliminary data.</text>
</comment>
<keyword evidence="2" id="KW-1185">Reference proteome</keyword>
<name>A0A8H4EQI1_GIGMA</name>
<organism evidence="1 2">
    <name type="scientific">Gigaspora margarita</name>
    <dbReference type="NCBI Taxonomy" id="4874"/>
    <lineage>
        <taxon>Eukaryota</taxon>
        <taxon>Fungi</taxon>
        <taxon>Fungi incertae sedis</taxon>
        <taxon>Mucoromycota</taxon>
        <taxon>Glomeromycotina</taxon>
        <taxon>Glomeromycetes</taxon>
        <taxon>Diversisporales</taxon>
        <taxon>Gigasporaceae</taxon>
        <taxon>Gigaspora</taxon>
    </lineage>
</organism>
<accession>A0A8H4EQI1</accession>
<evidence type="ECO:0000313" key="2">
    <source>
        <dbReference type="Proteomes" id="UP000439903"/>
    </source>
</evidence>
<protein>
    <submittedName>
        <fullName evidence="1">Uncharacterized protein</fullName>
    </submittedName>
</protein>
<dbReference type="AlphaFoldDB" id="A0A8H4EQI1"/>
<gene>
    <name evidence="1" type="ORF">F8M41_009205</name>
</gene>
<reference evidence="1 2" key="1">
    <citation type="journal article" date="2019" name="Environ. Microbiol.">
        <title>At the nexus of three kingdoms: the genome of the mycorrhizal fungus Gigaspora margarita provides insights into plant, endobacterial and fungal interactions.</title>
        <authorList>
            <person name="Venice F."/>
            <person name="Ghignone S."/>
            <person name="Salvioli di Fossalunga A."/>
            <person name="Amselem J."/>
            <person name="Novero M."/>
            <person name="Xianan X."/>
            <person name="Sedzielewska Toro K."/>
            <person name="Morin E."/>
            <person name="Lipzen A."/>
            <person name="Grigoriev I.V."/>
            <person name="Henrissat B."/>
            <person name="Martin F.M."/>
            <person name="Bonfante P."/>
        </authorList>
    </citation>
    <scope>NUCLEOTIDE SEQUENCE [LARGE SCALE GENOMIC DNA]</scope>
    <source>
        <strain evidence="1 2">BEG34</strain>
    </source>
</reference>
<sequence length="277" mass="33024">MWDIEDLSIKTHILLDWNYTPEHIEISDDEELLLVCAKNEEYKESRFYTFFTETGINMSFTNTNLVIDRFHLIASNKGERLLFIDYSGNQYNLSDPYNLEYRNATDAYDLFEKKQIQEPYIIQSDKIIYTAEGNVKIEELLPDDWVNYLRLELRDTKNITISPTKTIDTITEIIENKLTNDYNDDGKEFEGKFLKWGFELNEKSVRLTVIDFNIRKKKWNPDHKKKHLDILPKVYPNEKNFILNCEILENDDFVTITRIGVILWTYKSSVIKKHYFI</sequence>